<feature type="compositionally biased region" description="Acidic residues" evidence="2">
    <location>
        <begin position="923"/>
        <end position="939"/>
    </location>
</feature>
<feature type="compositionally biased region" description="Basic and acidic residues" evidence="2">
    <location>
        <begin position="1051"/>
        <end position="1064"/>
    </location>
</feature>
<evidence type="ECO:0000256" key="1">
    <source>
        <dbReference type="SAM" id="Coils"/>
    </source>
</evidence>
<feature type="compositionally biased region" description="Polar residues" evidence="2">
    <location>
        <begin position="486"/>
        <end position="499"/>
    </location>
</feature>
<feature type="compositionally biased region" description="Polar residues" evidence="2">
    <location>
        <begin position="743"/>
        <end position="758"/>
    </location>
</feature>
<feature type="compositionally biased region" description="Polar residues" evidence="2">
    <location>
        <begin position="37"/>
        <end position="48"/>
    </location>
</feature>
<evidence type="ECO:0000313" key="3">
    <source>
        <dbReference type="EMBL" id="KAK7033938.1"/>
    </source>
</evidence>
<keyword evidence="4" id="KW-1185">Reference proteome</keyword>
<feature type="compositionally biased region" description="Low complexity" evidence="2">
    <location>
        <begin position="51"/>
        <end position="61"/>
    </location>
</feature>
<gene>
    <name evidence="3" type="ORF">VNI00_012565</name>
</gene>
<feature type="region of interest" description="Disordered" evidence="2">
    <location>
        <begin position="1051"/>
        <end position="1070"/>
    </location>
</feature>
<feature type="region of interest" description="Disordered" evidence="2">
    <location>
        <begin position="710"/>
        <end position="793"/>
    </location>
</feature>
<feature type="region of interest" description="Disordered" evidence="2">
    <location>
        <begin position="629"/>
        <end position="656"/>
    </location>
</feature>
<feature type="compositionally biased region" description="Pro residues" evidence="2">
    <location>
        <begin position="906"/>
        <end position="916"/>
    </location>
</feature>
<feature type="compositionally biased region" description="Low complexity" evidence="2">
    <location>
        <begin position="110"/>
        <end position="120"/>
    </location>
</feature>
<feature type="compositionally biased region" description="Polar residues" evidence="2">
    <location>
        <begin position="767"/>
        <end position="780"/>
    </location>
</feature>
<reference evidence="3 4" key="1">
    <citation type="submission" date="2024-01" db="EMBL/GenBank/DDBJ databases">
        <title>A draft genome for a cacao thread blight-causing isolate of Paramarasmius palmivorus.</title>
        <authorList>
            <person name="Baruah I.K."/>
            <person name="Bukari Y."/>
            <person name="Amoako-Attah I."/>
            <person name="Meinhardt L.W."/>
            <person name="Bailey B.A."/>
            <person name="Cohen S.P."/>
        </authorList>
    </citation>
    <scope>NUCLEOTIDE SEQUENCE [LARGE SCALE GENOMIC DNA]</scope>
    <source>
        <strain evidence="3 4">GH-12</strain>
    </source>
</reference>
<feature type="region of interest" description="Disordered" evidence="2">
    <location>
        <begin position="31"/>
        <end position="183"/>
    </location>
</feature>
<dbReference type="AlphaFoldDB" id="A0AAW0C4L0"/>
<dbReference type="Proteomes" id="UP001383192">
    <property type="component" value="Unassembled WGS sequence"/>
</dbReference>
<evidence type="ECO:0000256" key="2">
    <source>
        <dbReference type="SAM" id="MobiDB-lite"/>
    </source>
</evidence>
<name>A0AAW0C4L0_9AGAR</name>
<feature type="compositionally biased region" description="Low complexity" evidence="2">
    <location>
        <begin position="301"/>
        <end position="319"/>
    </location>
</feature>
<feature type="compositionally biased region" description="Polar residues" evidence="2">
    <location>
        <begin position="562"/>
        <end position="572"/>
    </location>
</feature>
<accession>A0AAW0C4L0</accession>
<feature type="compositionally biased region" description="Polar residues" evidence="2">
    <location>
        <begin position="591"/>
        <end position="605"/>
    </location>
</feature>
<feature type="region of interest" description="Disordered" evidence="2">
    <location>
        <begin position="374"/>
        <end position="616"/>
    </location>
</feature>
<protein>
    <submittedName>
        <fullName evidence="3">Uncharacterized protein</fullName>
    </submittedName>
</protein>
<organism evidence="3 4">
    <name type="scientific">Paramarasmius palmivorus</name>
    <dbReference type="NCBI Taxonomy" id="297713"/>
    <lineage>
        <taxon>Eukaryota</taxon>
        <taxon>Fungi</taxon>
        <taxon>Dikarya</taxon>
        <taxon>Basidiomycota</taxon>
        <taxon>Agaricomycotina</taxon>
        <taxon>Agaricomycetes</taxon>
        <taxon>Agaricomycetidae</taxon>
        <taxon>Agaricales</taxon>
        <taxon>Marasmiineae</taxon>
        <taxon>Marasmiaceae</taxon>
        <taxon>Paramarasmius</taxon>
    </lineage>
</organism>
<keyword evidence="1" id="KW-0175">Coiled coil</keyword>
<feature type="compositionally biased region" description="Polar residues" evidence="2">
    <location>
        <begin position="64"/>
        <end position="76"/>
    </location>
</feature>
<feature type="compositionally biased region" description="Polar residues" evidence="2">
    <location>
        <begin position="379"/>
        <end position="401"/>
    </location>
</feature>
<feature type="compositionally biased region" description="Basic and acidic residues" evidence="2">
    <location>
        <begin position="781"/>
        <end position="793"/>
    </location>
</feature>
<feature type="region of interest" description="Disordered" evidence="2">
    <location>
        <begin position="885"/>
        <end position="967"/>
    </location>
</feature>
<feature type="compositionally biased region" description="Low complexity" evidence="2">
    <location>
        <begin position="710"/>
        <end position="736"/>
    </location>
</feature>
<feature type="compositionally biased region" description="Basic and acidic residues" evidence="2">
    <location>
        <begin position="629"/>
        <end position="640"/>
    </location>
</feature>
<evidence type="ECO:0000313" key="4">
    <source>
        <dbReference type="Proteomes" id="UP001383192"/>
    </source>
</evidence>
<feature type="coiled-coil region" evidence="1">
    <location>
        <begin position="806"/>
        <end position="871"/>
    </location>
</feature>
<proteinExistence type="predicted"/>
<sequence length="1070" mass="113693">MEVTPIRKSMSLTMLEKPLPEAPLDADEMGFRKASNDETVTISNSIRTPGSERSSLSGSRSIPWENSTEDVTSTVPPTADLSTIIEADTSGISKHLPSTTNSSPSPPSSRFPSHSSANSPIVSSNRARFQRSATSSPSDSPLMPVQQLRPVNSSRSNSIPSPSPSPFSPLSSDADIDGNDSSHLELDLSTSQINSQVASAMNNAGVSEWLKDANARVVDVDDSLDIDAVLDDEPQQDEEPNAQGKGNRQHTGSLIINMDTVDPQLAALLSPHRIPAGRVPSVGSDENDTIVIPKSIFATNSSLSQTPGSSSSSTILPKSRLPQQQSSLPRLRPRVITPSNSGSSAAESLRPSPPSRSPPVFQTDVFVMGQAQGRDGTSIAGSSQTLNDVPPASASSSQTRLPPSPGITIATSSSPASGSPTATAFTGHTTPSTSTAKPSPSIASSSSMTRSYRSASGRGHSRMLTSPVNITPDRAIALDPAFVPRPSSSSGQRKANVDSSSKRQHRPHLGIGLGLPSTATPSPPLASPVLPRGSFDSSPRRQLVNEHGEILGRGSLDESFSPRRQGTSTPSSAFAMKRQRKRSMSVEDTRLSLSVGRSQGDGSTGTRERAGSALSTATSRAYAYLGRKHEGSVVSDRERPGSSASGRPPVTEWLGPRTAKAFRAAGLLDGKELPLSASPDPGSISGHLQVRRYGSLRSTSGYNRANSRAAFSEAGGSGSIASSGKRRGSGSYFSSSNGGGGSVQSPTSLMDSPTFTTNSRDRETPPRSASTAPTSVSGYSNRERDDEVASMKEKHAVETSALLSALSDSQRTARVLRDENTELRERLEVVGRVAEENQRLLVENEQLREGLRELEEDNQRLRRVVGELKVQMRLNEMRAGASVPERRLGYGSLGRHAGSPLRPRAETPPSPSPPPTATKDSFDFDAEFDRQEDVEDEEDSYRPASTISRDRRSSSASSSVFPAPPPEMTMLLQEDHQLSDHSMTGYASSYEPGSPTIAIPLSKRISGVNGHRRNASITSISPTTANFSMMSGGTGSPGSLCLRPEHEQHLGDMDSLDLGHRSDEMENEDW</sequence>
<comment type="caution">
    <text evidence="3">The sequence shown here is derived from an EMBL/GenBank/DDBJ whole genome shotgun (WGS) entry which is preliminary data.</text>
</comment>
<feature type="compositionally biased region" description="Polar residues" evidence="2">
    <location>
        <begin position="121"/>
        <end position="139"/>
    </location>
</feature>
<feature type="region of interest" description="Disordered" evidence="2">
    <location>
        <begin position="300"/>
        <end position="361"/>
    </location>
</feature>
<dbReference type="EMBL" id="JAYKXP010000059">
    <property type="protein sequence ID" value="KAK7033938.1"/>
    <property type="molecule type" value="Genomic_DNA"/>
</dbReference>
<feature type="compositionally biased region" description="Low complexity" evidence="2">
    <location>
        <begin position="406"/>
        <end position="456"/>
    </location>
</feature>